<evidence type="ECO:0000256" key="5">
    <source>
        <dbReference type="ARBA" id="ARBA00022989"/>
    </source>
</evidence>
<evidence type="ECO:0000256" key="1">
    <source>
        <dbReference type="ARBA" id="ARBA00004651"/>
    </source>
</evidence>
<feature type="transmembrane region" description="Helical" evidence="7">
    <location>
        <begin position="249"/>
        <end position="271"/>
    </location>
</feature>
<evidence type="ECO:0000256" key="2">
    <source>
        <dbReference type="ARBA" id="ARBA00022448"/>
    </source>
</evidence>
<dbReference type="SUPFAM" id="SSF103473">
    <property type="entry name" value="MFS general substrate transporter"/>
    <property type="match status" value="1"/>
</dbReference>
<proteinExistence type="predicted"/>
<dbReference type="InterPro" id="IPR004638">
    <property type="entry name" value="EmrB-like"/>
</dbReference>
<feature type="transmembrane region" description="Helical" evidence="7">
    <location>
        <begin position="30"/>
        <end position="49"/>
    </location>
</feature>
<evidence type="ECO:0000259" key="8">
    <source>
        <dbReference type="PROSITE" id="PS50850"/>
    </source>
</evidence>
<accession>A0A1C4XCM7</accession>
<dbReference type="PANTHER" id="PTHR42718">
    <property type="entry name" value="MAJOR FACILITATOR SUPERFAMILY MULTIDRUG TRANSPORTER MFSC"/>
    <property type="match status" value="1"/>
</dbReference>
<keyword evidence="2" id="KW-0813">Transport</keyword>
<feature type="transmembrane region" description="Helical" evidence="7">
    <location>
        <begin position="61"/>
        <end position="80"/>
    </location>
</feature>
<evidence type="ECO:0000256" key="3">
    <source>
        <dbReference type="ARBA" id="ARBA00022475"/>
    </source>
</evidence>
<dbReference type="Pfam" id="PF07690">
    <property type="entry name" value="MFS_1"/>
    <property type="match status" value="1"/>
</dbReference>
<dbReference type="RefSeq" id="WP_231930305.1">
    <property type="nucleotide sequence ID" value="NZ_LT607412.1"/>
</dbReference>
<dbReference type="AlphaFoldDB" id="A0A1C4XCM7"/>
<dbReference type="Gene3D" id="1.20.1250.20">
    <property type="entry name" value="MFS general substrate transporter like domains"/>
    <property type="match status" value="1"/>
</dbReference>
<gene>
    <name evidence="9" type="ORF">GA0070607_5039</name>
</gene>
<feature type="transmembrane region" description="Helical" evidence="7">
    <location>
        <begin position="119"/>
        <end position="141"/>
    </location>
</feature>
<feature type="transmembrane region" description="Helical" evidence="7">
    <location>
        <begin position="147"/>
        <end position="170"/>
    </location>
</feature>
<feature type="transmembrane region" description="Helical" evidence="7">
    <location>
        <begin position="283"/>
        <end position="306"/>
    </location>
</feature>
<dbReference type="PANTHER" id="PTHR42718:SF49">
    <property type="entry name" value="EXPORT PROTEIN"/>
    <property type="match status" value="1"/>
</dbReference>
<evidence type="ECO:0000256" key="7">
    <source>
        <dbReference type="SAM" id="Phobius"/>
    </source>
</evidence>
<dbReference type="Proteomes" id="UP000198243">
    <property type="component" value="Chromosome I"/>
</dbReference>
<dbReference type="Gene3D" id="1.20.1720.10">
    <property type="entry name" value="Multidrug resistance protein D"/>
    <property type="match status" value="1"/>
</dbReference>
<name>A0A1C4XCM7_9ACTN</name>
<dbReference type="InterPro" id="IPR011701">
    <property type="entry name" value="MFS"/>
</dbReference>
<protein>
    <submittedName>
        <fullName evidence="9">Drug resistance transporter, EmrB/QacA subfamily</fullName>
    </submittedName>
</protein>
<keyword evidence="3" id="KW-1003">Cell membrane</keyword>
<sequence>MEDVKLLIDVTIVIVALPDMVDDLDASFGALQWVIDAYALALGALVLGAGSIADRVGHSRAYVVGLALFAVSSLLCGLAPNSGVLIAARAVQGVGAAAMFATTFALLNSTYVGRDRGSAYGIWGAVSGASAAVGPILGGLLTEGASWRWIFLVNLPVSAVAILLCGRTLTVAHTRVRGRIDVAGMASFTAAAACATYALIRANEDGWSAAAVWWLLVVAALLLAAFVAIEARTRHAMFDLALLRNRSFVAVLLAGLLLTFAAFTTLTYTSIWLQSVLGLSPLAAGLTGLPMSVTAFAVSAVLGRLLHGRRPDLVIGVGLLFVGLGSLLTAALVHGSASWPALLPGLALIGVGVGLATPILGSVSMSLVPAERGGMAAGAVNTTRQLGFAFGVAALGSVFTAQAQIILTGRGIADPASVAHAIAGGQTPGLLRSTPAAGRQLLDSAAHAAGVAGVQATFAVAGAVGVLASLLVIVLMRPGRPRAAASIERPPVAEAAGR</sequence>
<keyword evidence="10" id="KW-1185">Reference proteome</keyword>
<evidence type="ECO:0000256" key="4">
    <source>
        <dbReference type="ARBA" id="ARBA00022692"/>
    </source>
</evidence>
<feature type="transmembrane region" description="Helical" evidence="7">
    <location>
        <begin position="456"/>
        <end position="476"/>
    </location>
</feature>
<dbReference type="GO" id="GO:0022857">
    <property type="term" value="F:transmembrane transporter activity"/>
    <property type="evidence" value="ECO:0007669"/>
    <property type="project" value="InterPro"/>
</dbReference>
<feature type="transmembrane region" description="Helical" evidence="7">
    <location>
        <begin position="341"/>
        <end position="365"/>
    </location>
</feature>
<feature type="transmembrane region" description="Helical" evidence="7">
    <location>
        <begin position="182"/>
        <end position="200"/>
    </location>
</feature>
<dbReference type="PROSITE" id="PS50850">
    <property type="entry name" value="MFS"/>
    <property type="match status" value="1"/>
</dbReference>
<keyword evidence="5 7" id="KW-1133">Transmembrane helix</keyword>
<reference evidence="10" key="1">
    <citation type="submission" date="2016-06" db="EMBL/GenBank/DDBJ databases">
        <authorList>
            <person name="Varghese N."/>
            <person name="Submissions Spin"/>
        </authorList>
    </citation>
    <scope>NUCLEOTIDE SEQUENCE [LARGE SCALE GENOMIC DNA]</scope>
    <source>
        <strain evidence="10">DSM 44875</strain>
    </source>
</reference>
<evidence type="ECO:0000313" key="10">
    <source>
        <dbReference type="Proteomes" id="UP000198243"/>
    </source>
</evidence>
<evidence type="ECO:0000256" key="6">
    <source>
        <dbReference type="ARBA" id="ARBA00023136"/>
    </source>
</evidence>
<comment type="subcellular location">
    <subcellularLocation>
        <location evidence="1">Cell membrane</location>
        <topology evidence="1">Multi-pass membrane protein</topology>
    </subcellularLocation>
</comment>
<organism evidence="9 10">
    <name type="scientific">Micromonospora coriariae</name>
    <dbReference type="NCBI Taxonomy" id="285665"/>
    <lineage>
        <taxon>Bacteria</taxon>
        <taxon>Bacillati</taxon>
        <taxon>Actinomycetota</taxon>
        <taxon>Actinomycetes</taxon>
        <taxon>Micromonosporales</taxon>
        <taxon>Micromonosporaceae</taxon>
        <taxon>Micromonospora</taxon>
    </lineage>
</organism>
<feature type="transmembrane region" description="Helical" evidence="7">
    <location>
        <begin position="86"/>
        <end position="107"/>
    </location>
</feature>
<dbReference type="GO" id="GO:0005886">
    <property type="term" value="C:plasma membrane"/>
    <property type="evidence" value="ECO:0007669"/>
    <property type="project" value="UniProtKB-SubCell"/>
</dbReference>
<evidence type="ECO:0000313" key="9">
    <source>
        <dbReference type="EMBL" id="SCF06074.1"/>
    </source>
</evidence>
<dbReference type="CDD" id="cd17321">
    <property type="entry name" value="MFS_MMR_MDR_like"/>
    <property type="match status" value="1"/>
</dbReference>
<feature type="transmembrane region" description="Helical" evidence="7">
    <location>
        <begin position="313"/>
        <end position="335"/>
    </location>
</feature>
<keyword evidence="4 7" id="KW-0812">Transmembrane</keyword>
<dbReference type="NCBIfam" id="TIGR00711">
    <property type="entry name" value="efflux_EmrB"/>
    <property type="match status" value="1"/>
</dbReference>
<feature type="transmembrane region" description="Helical" evidence="7">
    <location>
        <begin position="206"/>
        <end position="229"/>
    </location>
</feature>
<keyword evidence="6 7" id="KW-0472">Membrane</keyword>
<dbReference type="EMBL" id="LT607412">
    <property type="protein sequence ID" value="SCF06074.1"/>
    <property type="molecule type" value="Genomic_DNA"/>
</dbReference>
<dbReference type="InterPro" id="IPR020846">
    <property type="entry name" value="MFS_dom"/>
</dbReference>
<dbReference type="InterPro" id="IPR036259">
    <property type="entry name" value="MFS_trans_sf"/>
</dbReference>
<feature type="domain" description="Major facilitator superfamily (MFS) profile" evidence="8">
    <location>
        <begin position="1"/>
        <end position="480"/>
    </location>
</feature>
<feature type="transmembrane region" description="Helical" evidence="7">
    <location>
        <begin position="386"/>
        <end position="407"/>
    </location>
</feature>